<organism evidence="2 3">
    <name type="scientific">Intoshia linei</name>
    <dbReference type="NCBI Taxonomy" id="1819745"/>
    <lineage>
        <taxon>Eukaryota</taxon>
        <taxon>Metazoa</taxon>
        <taxon>Spiralia</taxon>
        <taxon>Lophotrochozoa</taxon>
        <taxon>Mesozoa</taxon>
        <taxon>Orthonectida</taxon>
        <taxon>Rhopaluridae</taxon>
        <taxon>Intoshia</taxon>
    </lineage>
</organism>
<dbReference type="Pfam" id="PF00946">
    <property type="entry name" value="Mononeg_RNA_pol"/>
    <property type="match status" value="2"/>
</dbReference>
<dbReference type="GO" id="GO:0003968">
    <property type="term" value="F:RNA-directed RNA polymerase activity"/>
    <property type="evidence" value="ECO:0007669"/>
    <property type="project" value="InterPro"/>
</dbReference>
<dbReference type="GO" id="GO:0005524">
    <property type="term" value="F:ATP binding"/>
    <property type="evidence" value="ECO:0007669"/>
    <property type="project" value="InterPro"/>
</dbReference>
<dbReference type="OrthoDB" id="7473876at2759"/>
<proteinExistence type="predicted"/>
<evidence type="ECO:0000259" key="1">
    <source>
        <dbReference type="PROSITE" id="PS50526"/>
    </source>
</evidence>
<sequence length="395" mass="45632">MKNGTIIKGTILQLSYLKSNTDHSDLLMLSKELTNSLRIPFRLAWNSQLSGNKGLQQNGWSIVSLLMKEKECATRNVKVQVLALGDNQVICPTYHLPPNLIEPTRFGKVGLTPNDQVLTAANIISTISTTCLTICQTSENMLKSIILYVMYVRKSIEARRSSIKNKEIQGSLDPTFKDQSNFVQYLSYVTPFFPRFISELFQSKLYGYSDTICGLIQNSKTIKLIFSRKFPKNVYIKIINSEESSNRLTAGPTYCDDLRHMSWSKAVIGSTIPHPFEILFGNEKYVNLKKLLEKYVKNMMYEKEKVESPEFYQCNKLLLHNSQGSKEIDRLAYLQKKIVLEINNDNEFCREVIIRRLFTYTMLRNEFVINPKETIITHEYQVLYTDYVVEYCQTC</sequence>
<evidence type="ECO:0000313" key="2">
    <source>
        <dbReference type="EMBL" id="OAF71546.1"/>
    </source>
</evidence>
<dbReference type="PROSITE" id="PS50526">
    <property type="entry name" value="RDRP_SSRNA_NEG_NONSEG"/>
    <property type="match status" value="1"/>
</dbReference>
<dbReference type="Proteomes" id="UP000078046">
    <property type="component" value="Unassembled WGS sequence"/>
</dbReference>
<feature type="domain" description="RdRp catalytic" evidence="1">
    <location>
        <begin position="1"/>
        <end position="185"/>
    </location>
</feature>
<accession>A0A177BBC2</accession>
<dbReference type="EMBL" id="LWCA01000042">
    <property type="protein sequence ID" value="OAF71546.1"/>
    <property type="molecule type" value="Genomic_DNA"/>
</dbReference>
<evidence type="ECO:0000313" key="3">
    <source>
        <dbReference type="Proteomes" id="UP000078046"/>
    </source>
</evidence>
<keyword evidence="3" id="KW-1185">Reference proteome</keyword>
<name>A0A177BBC2_9BILA</name>
<reference evidence="2 3" key="1">
    <citation type="submission" date="2016-04" db="EMBL/GenBank/DDBJ databases">
        <title>The genome of Intoshia linei affirms orthonectids as highly simplified spiralians.</title>
        <authorList>
            <person name="Mikhailov K.V."/>
            <person name="Slusarev G.S."/>
            <person name="Nikitin M.A."/>
            <person name="Logacheva M.D."/>
            <person name="Penin A."/>
            <person name="Aleoshin V."/>
            <person name="Panchin Y.V."/>
        </authorList>
    </citation>
    <scope>NUCLEOTIDE SEQUENCE [LARGE SCALE GENOMIC DNA]</scope>
    <source>
        <strain evidence="2">Intl2013</strain>
        <tissue evidence="2">Whole animal</tissue>
    </source>
</reference>
<protein>
    <recommendedName>
        <fullName evidence="1">RdRp catalytic domain-containing protein</fullName>
    </recommendedName>
</protein>
<gene>
    <name evidence="2" type="ORF">A3Q56_00654</name>
</gene>
<dbReference type="InterPro" id="IPR014023">
    <property type="entry name" value="Mononeg_RNA_pol_cat"/>
</dbReference>
<dbReference type="AlphaFoldDB" id="A0A177BBC2"/>
<dbReference type="GO" id="GO:0004482">
    <property type="term" value="F:mRNA 5'-cap (guanine-N7-)-methyltransferase activity"/>
    <property type="evidence" value="ECO:0007669"/>
    <property type="project" value="InterPro"/>
</dbReference>
<comment type="caution">
    <text evidence="2">The sequence shown here is derived from an EMBL/GenBank/DDBJ whole genome shotgun (WGS) entry which is preliminary data.</text>
</comment>